<reference evidence="12 13" key="1">
    <citation type="submission" date="2018-03" db="EMBL/GenBank/DDBJ databases">
        <title>The ancient ancestry and fast evolution of plastids.</title>
        <authorList>
            <person name="Moore K.R."/>
            <person name="Magnabosco C."/>
            <person name="Momper L."/>
            <person name="Gold D.A."/>
            <person name="Bosak T."/>
            <person name="Fournier G.P."/>
        </authorList>
    </citation>
    <scope>NUCLEOTIDE SEQUENCE [LARGE SCALE GENOMIC DNA]</scope>
    <source>
        <strain evidence="12 13">CCALA 037</strain>
    </source>
</reference>
<dbReference type="EC" id="2.7.13.3" evidence="3"/>
<dbReference type="SUPFAM" id="SSF55874">
    <property type="entry name" value="ATPase domain of HSP90 chaperone/DNA topoisomerase II/histidine kinase"/>
    <property type="match status" value="1"/>
</dbReference>
<keyword evidence="5" id="KW-0808">Transferase</keyword>
<evidence type="ECO:0000256" key="3">
    <source>
        <dbReference type="ARBA" id="ARBA00012438"/>
    </source>
</evidence>
<dbReference type="CDD" id="cd00130">
    <property type="entry name" value="PAS"/>
    <property type="match status" value="1"/>
</dbReference>
<dbReference type="Pfam" id="PF02518">
    <property type="entry name" value="HATPase_c"/>
    <property type="match status" value="1"/>
</dbReference>
<organism evidence="12 13">
    <name type="scientific">Chamaesiphon polymorphus CCALA 037</name>
    <dbReference type="NCBI Taxonomy" id="2107692"/>
    <lineage>
        <taxon>Bacteria</taxon>
        <taxon>Bacillati</taxon>
        <taxon>Cyanobacteriota</taxon>
        <taxon>Cyanophyceae</taxon>
        <taxon>Gomontiellales</taxon>
        <taxon>Chamaesiphonaceae</taxon>
        <taxon>Chamaesiphon</taxon>
    </lineage>
</organism>
<dbReference type="InterPro" id="IPR036890">
    <property type="entry name" value="HATPase_C_sf"/>
</dbReference>
<gene>
    <name evidence="12" type="ORF">C7B77_19000</name>
</gene>
<dbReference type="RefSeq" id="WP_106308343.1">
    <property type="nucleotide sequence ID" value="NZ_PVWO01000282.1"/>
</dbReference>
<dbReference type="SMART" id="SM00387">
    <property type="entry name" value="HATPase_c"/>
    <property type="match status" value="1"/>
</dbReference>
<evidence type="ECO:0000256" key="1">
    <source>
        <dbReference type="ARBA" id="ARBA00000085"/>
    </source>
</evidence>
<dbReference type="Gene3D" id="3.30.450.40">
    <property type="match status" value="1"/>
</dbReference>
<dbReference type="Pfam" id="PF01590">
    <property type="entry name" value="GAF"/>
    <property type="match status" value="1"/>
</dbReference>
<dbReference type="SMART" id="SM00388">
    <property type="entry name" value="HisKA"/>
    <property type="match status" value="1"/>
</dbReference>
<dbReference type="AlphaFoldDB" id="A0A2T1GAB1"/>
<evidence type="ECO:0000259" key="8">
    <source>
        <dbReference type="PROSITE" id="PS50046"/>
    </source>
</evidence>
<name>A0A2T1GAB1_9CYAN</name>
<proteinExistence type="inferred from homology"/>
<dbReference type="Pfam" id="PF00512">
    <property type="entry name" value="HisKA"/>
    <property type="match status" value="1"/>
</dbReference>
<dbReference type="InterPro" id="IPR000014">
    <property type="entry name" value="PAS"/>
</dbReference>
<dbReference type="InterPro" id="IPR016132">
    <property type="entry name" value="Phyto_chromo_attachment"/>
</dbReference>
<dbReference type="PANTHER" id="PTHR43304:SF1">
    <property type="entry name" value="PAC DOMAIN-CONTAINING PROTEIN"/>
    <property type="match status" value="1"/>
</dbReference>
<dbReference type="PROSITE" id="PS50109">
    <property type="entry name" value="HIS_KIN"/>
    <property type="match status" value="1"/>
</dbReference>
<dbReference type="PROSITE" id="PS50113">
    <property type="entry name" value="PAC"/>
    <property type="match status" value="1"/>
</dbReference>
<evidence type="ECO:0000256" key="7">
    <source>
        <dbReference type="ARBA" id="ARBA00023012"/>
    </source>
</evidence>
<dbReference type="InterPro" id="IPR036097">
    <property type="entry name" value="HisK_dim/P_sf"/>
</dbReference>
<dbReference type="SUPFAM" id="SSF47384">
    <property type="entry name" value="Homodimeric domain of signal transducing histidine kinase"/>
    <property type="match status" value="1"/>
</dbReference>
<evidence type="ECO:0000313" key="13">
    <source>
        <dbReference type="Proteomes" id="UP000238937"/>
    </source>
</evidence>
<evidence type="ECO:0000259" key="10">
    <source>
        <dbReference type="PROSITE" id="PS50112"/>
    </source>
</evidence>
<evidence type="ECO:0000259" key="9">
    <source>
        <dbReference type="PROSITE" id="PS50109"/>
    </source>
</evidence>
<dbReference type="InterPro" id="IPR029016">
    <property type="entry name" value="GAF-like_dom_sf"/>
</dbReference>
<keyword evidence="13" id="KW-1185">Reference proteome</keyword>
<feature type="domain" description="PAS" evidence="10">
    <location>
        <begin position="233"/>
        <end position="304"/>
    </location>
</feature>
<dbReference type="InterPro" id="IPR003594">
    <property type="entry name" value="HATPase_dom"/>
</dbReference>
<evidence type="ECO:0000256" key="6">
    <source>
        <dbReference type="ARBA" id="ARBA00022777"/>
    </source>
</evidence>
<dbReference type="Gene3D" id="3.30.565.10">
    <property type="entry name" value="Histidine kinase-like ATPase, C-terminal domain"/>
    <property type="match status" value="1"/>
</dbReference>
<dbReference type="InterPro" id="IPR052162">
    <property type="entry name" value="Sensor_kinase/Photoreceptor"/>
</dbReference>
<dbReference type="GO" id="GO:0000155">
    <property type="term" value="F:phosphorelay sensor kinase activity"/>
    <property type="evidence" value="ECO:0007669"/>
    <property type="project" value="InterPro"/>
</dbReference>
<evidence type="ECO:0000313" key="12">
    <source>
        <dbReference type="EMBL" id="PSB54175.1"/>
    </source>
</evidence>
<comment type="similarity">
    <text evidence="2">In the N-terminal section; belongs to the phytochrome family.</text>
</comment>
<comment type="catalytic activity">
    <reaction evidence="1">
        <text>ATP + protein L-histidine = ADP + protein N-phospho-L-histidine.</text>
        <dbReference type="EC" id="2.7.13.3"/>
    </reaction>
</comment>
<dbReference type="SUPFAM" id="SSF55781">
    <property type="entry name" value="GAF domain-like"/>
    <property type="match status" value="1"/>
</dbReference>
<dbReference type="Gene3D" id="3.30.450.20">
    <property type="entry name" value="PAS domain"/>
    <property type="match status" value="1"/>
</dbReference>
<dbReference type="InterPro" id="IPR003018">
    <property type="entry name" value="GAF"/>
</dbReference>
<dbReference type="Gene3D" id="1.10.287.130">
    <property type="match status" value="1"/>
</dbReference>
<dbReference type="Proteomes" id="UP000238937">
    <property type="component" value="Unassembled WGS sequence"/>
</dbReference>
<dbReference type="SMART" id="SM00065">
    <property type="entry name" value="GAF"/>
    <property type="match status" value="1"/>
</dbReference>
<feature type="domain" description="PAC" evidence="11">
    <location>
        <begin position="307"/>
        <end position="359"/>
    </location>
</feature>
<dbReference type="InterPro" id="IPR004358">
    <property type="entry name" value="Sig_transdc_His_kin-like_C"/>
</dbReference>
<feature type="domain" description="Phytochrome chromophore attachment site" evidence="8">
    <location>
        <begin position="372"/>
        <end position="508"/>
    </location>
</feature>
<dbReference type="InterPro" id="IPR000700">
    <property type="entry name" value="PAS-assoc_C"/>
</dbReference>
<feature type="domain" description="Histidine kinase" evidence="9">
    <location>
        <begin position="542"/>
        <end position="786"/>
    </location>
</feature>
<dbReference type="PANTHER" id="PTHR43304">
    <property type="entry name" value="PHYTOCHROME-LIKE PROTEIN CPH1"/>
    <property type="match status" value="1"/>
</dbReference>
<dbReference type="PRINTS" id="PR00344">
    <property type="entry name" value="BCTRLSENSOR"/>
</dbReference>
<sequence length="799" mass="89424">MKNIASGKVSIGFAATLFVLVINAVLAYQSITTISENNRAEVYNDRILATLAQMLSSLKDVERGQREYLLTNEPQYLAAHRIDISQIRAKLKLLVNLKSDLNQPLPRVGTSDPGAQKQQIIAFEQTIERNLDELLTTIDKRQAAVLTPARQLVLSQQGQQAIETVRQSISECERVERKGLERLQAESRQSLADTKLAFGISSLLDLVLLSVLYGLVSWDRTKQKQSEAIVRGYATEFEELYNRAPCGYHSLDADGKFIRINRTSLQILGYEEAEIVGCKQIGDLLATQSLQKFNDNLAILKTRGWIHDIELQMVRKDGSTVPVSATVIAIKDNLGNYIGARATTIDIRERVRLRRQARLSAEISQKIRQSLKLEEILQTAVEEVQKLLAVDRVLIYRFAADGSGTAVQERVLADYPAVMGSNINDPCFNRSYHDRYTHGRIQTVADITQSGFQPCYIEFLSQFAVKASAIIPIYLRDELWGLLIAHHCQAPRKWYPKEVEMLSQLATQLGIAITQAQLLEQEQLQGRELARSNAELEQFAHVASHDLQEPLRMVISYLQLLSRRYQGKLDADADEFIDYAVDGATRMQALIQGLLSYARVSSRKQPFEIVNCNVIVRDAISNLHVAIAESAATITFDPLPEVWGDPTQLTQVFQNLIANGIKFRREEVPPKIHISVTSLQPLSTSTTEDLATTPASWQFAISDNGIGIESQYLERIFVIFQRLHTRVIYPGTGIGLAICKKIIERHGGTIWVESTPMKQDSLLQPPSPHPPACSGSIFYFVIPAVGSISPQHVHKQPPD</sequence>
<dbReference type="Pfam" id="PF13426">
    <property type="entry name" value="PAS_9"/>
    <property type="match status" value="1"/>
</dbReference>
<dbReference type="SMART" id="SM00086">
    <property type="entry name" value="PAC"/>
    <property type="match status" value="1"/>
</dbReference>
<evidence type="ECO:0000256" key="2">
    <source>
        <dbReference type="ARBA" id="ARBA00006402"/>
    </source>
</evidence>
<dbReference type="SMART" id="SM00091">
    <property type="entry name" value="PAS"/>
    <property type="match status" value="1"/>
</dbReference>
<dbReference type="InterPro" id="IPR001610">
    <property type="entry name" value="PAC"/>
</dbReference>
<dbReference type="CDD" id="cd00082">
    <property type="entry name" value="HisKA"/>
    <property type="match status" value="1"/>
</dbReference>
<dbReference type="SUPFAM" id="SSF55785">
    <property type="entry name" value="PYP-like sensor domain (PAS domain)"/>
    <property type="match status" value="1"/>
</dbReference>
<dbReference type="OrthoDB" id="437650at2"/>
<dbReference type="InterPro" id="IPR005467">
    <property type="entry name" value="His_kinase_dom"/>
</dbReference>
<dbReference type="PROSITE" id="PS50046">
    <property type="entry name" value="PHYTOCHROME_2"/>
    <property type="match status" value="1"/>
</dbReference>
<dbReference type="CDD" id="cd19410">
    <property type="entry name" value="HK9-like_sensor"/>
    <property type="match status" value="1"/>
</dbReference>
<dbReference type="NCBIfam" id="TIGR00229">
    <property type="entry name" value="sensory_box"/>
    <property type="match status" value="1"/>
</dbReference>
<dbReference type="Pfam" id="PF05227">
    <property type="entry name" value="CHASE3"/>
    <property type="match status" value="1"/>
</dbReference>
<evidence type="ECO:0000256" key="4">
    <source>
        <dbReference type="ARBA" id="ARBA00022553"/>
    </source>
</evidence>
<comment type="caution">
    <text evidence="12">The sequence shown here is derived from an EMBL/GenBank/DDBJ whole genome shotgun (WGS) entry which is preliminary data.</text>
</comment>
<dbReference type="InterPro" id="IPR003661">
    <property type="entry name" value="HisK_dim/P_dom"/>
</dbReference>
<dbReference type="PROSITE" id="PS50112">
    <property type="entry name" value="PAS"/>
    <property type="match status" value="1"/>
</dbReference>
<dbReference type="EMBL" id="PVWO01000282">
    <property type="protein sequence ID" value="PSB54175.1"/>
    <property type="molecule type" value="Genomic_DNA"/>
</dbReference>
<accession>A0A2T1GAB1</accession>
<keyword evidence="6" id="KW-0418">Kinase</keyword>
<keyword evidence="7" id="KW-0902">Two-component regulatory system</keyword>
<keyword evidence="4" id="KW-0597">Phosphoprotein</keyword>
<dbReference type="InterPro" id="IPR035965">
    <property type="entry name" value="PAS-like_dom_sf"/>
</dbReference>
<protein>
    <recommendedName>
        <fullName evidence="3">histidine kinase</fullName>
        <ecNumber evidence="3">2.7.13.3</ecNumber>
    </recommendedName>
</protein>
<evidence type="ECO:0000256" key="5">
    <source>
        <dbReference type="ARBA" id="ARBA00022679"/>
    </source>
</evidence>
<dbReference type="InterPro" id="IPR007891">
    <property type="entry name" value="CHASE3"/>
</dbReference>
<evidence type="ECO:0000259" key="11">
    <source>
        <dbReference type="PROSITE" id="PS50113"/>
    </source>
</evidence>